<name>W6QR77_PENRF</name>
<dbReference type="OMA" id="IRCASEN"/>
<evidence type="ECO:0000256" key="3">
    <source>
        <dbReference type="ARBA" id="ARBA00023043"/>
    </source>
</evidence>
<protein>
    <recommendedName>
        <fullName evidence="1">protein S-acyltransferase</fullName>
        <ecNumber evidence="1">2.3.1.225</ecNumber>
    </recommendedName>
</protein>
<dbReference type="EMBL" id="HG792019">
    <property type="protein sequence ID" value="CDM36569.1"/>
    <property type="molecule type" value="Genomic_DNA"/>
</dbReference>
<dbReference type="AlphaFoldDB" id="W6QR77"/>
<dbReference type="PANTHER" id="PTHR24161">
    <property type="entry name" value="ANK_REP_REGION DOMAIN-CONTAINING PROTEIN-RELATED"/>
    <property type="match status" value="1"/>
</dbReference>
<accession>W6QR77</accession>
<dbReference type="SMART" id="SM00248">
    <property type="entry name" value="ANK"/>
    <property type="match status" value="12"/>
</dbReference>
<keyword evidence="2" id="KW-0677">Repeat</keyword>
<evidence type="ECO:0000256" key="4">
    <source>
        <dbReference type="PROSITE-ProRule" id="PRU00023"/>
    </source>
</evidence>
<feature type="repeat" description="ANK" evidence="4">
    <location>
        <begin position="360"/>
        <end position="392"/>
    </location>
</feature>
<feature type="repeat" description="ANK" evidence="4">
    <location>
        <begin position="327"/>
        <end position="359"/>
    </location>
</feature>
<keyword evidence="3 4" id="KW-0040">ANK repeat</keyword>
<evidence type="ECO:0000256" key="2">
    <source>
        <dbReference type="ARBA" id="ARBA00022737"/>
    </source>
</evidence>
<evidence type="ECO:0000256" key="1">
    <source>
        <dbReference type="ARBA" id="ARBA00012210"/>
    </source>
</evidence>
<reference evidence="5" key="1">
    <citation type="journal article" date="2014" name="Nat. Commun.">
        <title>Multiple recent horizontal transfers of a large genomic region in cheese making fungi.</title>
        <authorList>
            <person name="Cheeseman K."/>
            <person name="Ropars J."/>
            <person name="Renault P."/>
            <person name="Dupont J."/>
            <person name="Gouzy J."/>
            <person name="Branca A."/>
            <person name="Abraham A.L."/>
            <person name="Ceppi M."/>
            <person name="Conseiller E."/>
            <person name="Debuchy R."/>
            <person name="Malagnac F."/>
            <person name="Goarin A."/>
            <person name="Silar P."/>
            <person name="Lacoste S."/>
            <person name="Sallet E."/>
            <person name="Bensimon A."/>
            <person name="Giraud T."/>
            <person name="Brygoo Y."/>
        </authorList>
    </citation>
    <scope>NUCLEOTIDE SEQUENCE [LARGE SCALE GENOMIC DNA]</scope>
    <source>
        <strain evidence="5">FM164</strain>
    </source>
</reference>
<dbReference type="InterPro" id="IPR002110">
    <property type="entry name" value="Ankyrin_rpt"/>
</dbReference>
<dbReference type="Gene3D" id="1.25.40.20">
    <property type="entry name" value="Ankyrin repeat-containing domain"/>
    <property type="match status" value="3"/>
</dbReference>
<dbReference type="OrthoDB" id="5130968at2759"/>
<dbReference type="InterPro" id="IPR036770">
    <property type="entry name" value="Ankyrin_rpt-contain_sf"/>
</dbReference>
<dbReference type="Proteomes" id="UP000030686">
    <property type="component" value="Unassembled WGS sequence"/>
</dbReference>
<dbReference type="STRING" id="1365484.W6QR77"/>
<keyword evidence="6" id="KW-1185">Reference proteome</keyword>
<dbReference type="PRINTS" id="PR01415">
    <property type="entry name" value="ANKYRIN"/>
</dbReference>
<dbReference type="GO" id="GO:0019706">
    <property type="term" value="F:protein-cysteine S-palmitoyltransferase activity"/>
    <property type="evidence" value="ECO:0007669"/>
    <property type="project" value="UniProtKB-EC"/>
</dbReference>
<dbReference type="EC" id="2.3.1.225" evidence="1"/>
<evidence type="ECO:0000313" key="6">
    <source>
        <dbReference type="Proteomes" id="UP000030686"/>
    </source>
</evidence>
<dbReference type="PROSITE" id="PS50088">
    <property type="entry name" value="ANK_REPEAT"/>
    <property type="match status" value="3"/>
</dbReference>
<sequence length="492" mass="54895">MLLLGLPLESLLWIVKFMEVKDIRSLCLASRGSLVIFRKSLFDCIDFQDTPPLHWAIEHRKLGIIQHFLGWEKADINQTFSGLTPLMLATKLQYADAVDLLLSHHSVKVIQRNTLGESAFSIAVLHGSVNIVQRLLNVQNIDLNNQSLDGDAPISIALTCRQTYMFQLFLSDERTNVNICDHDGRTPLHLATEIGDYGVIQMLVRNPRVDVNCLNHRQETPLLLAVKGHGCFLPINKRLLILEALLSSPCINLNYQDENGRTAIWYAVNNSDIKLAELLLRQTNLDLNCADKLGQTPLAMAAANGSLELAKVLFQQPRLHKNPQSANAFPPLWLACRAGQFSMVEFLLQNSANINQKRPSGTSPLQVAVIMEHVDIVLLLLSYEESLLINDQGPCSFTALMFASAQGRFEIAKILLEHPNINVNTVDEQGRTSFWWGAAGGHYEVVQLLANQRGLKKRLKDSNGQTAYAIAKERNHGHVKVYLRSFLGSASS</sequence>
<organism evidence="5 6">
    <name type="scientific">Penicillium roqueforti (strain FM164)</name>
    <dbReference type="NCBI Taxonomy" id="1365484"/>
    <lineage>
        <taxon>Eukaryota</taxon>
        <taxon>Fungi</taxon>
        <taxon>Dikarya</taxon>
        <taxon>Ascomycota</taxon>
        <taxon>Pezizomycotina</taxon>
        <taxon>Eurotiomycetes</taxon>
        <taxon>Eurotiomycetidae</taxon>
        <taxon>Eurotiales</taxon>
        <taxon>Aspergillaceae</taxon>
        <taxon>Penicillium</taxon>
    </lineage>
</organism>
<dbReference type="Pfam" id="PF12796">
    <property type="entry name" value="Ank_2"/>
    <property type="match status" value="5"/>
</dbReference>
<dbReference type="PANTHER" id="PTHR24161:SF85">
    <property type="entry name" value="PALMITOYLTRANSFERASE HIP14"/>
    <property type="match status" value="1"/>
</dbReference>
<dbReference type="SUPFAM" id="SSF48403">
    <property type="entry name" value="Ankyrin repeat"/>
    <property type="match status" value="3"/>
</dbReference>
<evidence type="ECO:0000313" key="5">
    <source>
        <dbReference type="EMBL" id="CDM36569.1"/>
    </source>
</evidence>
<proteinExistence type="predicted"/>
<dbReference type="PROSITE" id="PS50297">
    <property type="entry name" value="ANK_REP_REGION"/>
    <property type="match status" value="2"/>
</dbReference>
<feature type="repeat" description="ANK" evidence="4">
    <location>
        <begin position="183"/>
        <end position="206"/>
    </location>
</feature>
<gene>
    <name evidence="5" type="ORF">PROQFM164_S05g000402</name>
</gene>